<dbReference type="Proteomes" id="UP000466607">
    <property type="component" value="Chromosome"/>
</dbReference>
<evidence type="ECO:0000256" key="2">
    <source>
        <dbReference type="ARBA" id="ARBA00023033"/>
    </source>
</evidence>
<keyword evidence="1" id="KW-0560">Oxidoreductase</keyword>
<accession>A0AAD1IQT3</accession>
<dbReference type="GO" id="GO:0004497">
    <property type="term" value="F:monooxygenase activity"/>
    <property type="evidence" value="ECO:0007669"/>
    <property type="project" value="UniProtKB-KW"/>
</dbReference>
<dbReference type="Pfam" id="PF13450">
    <property type="entry name" value="NAD_binding_8"/>
    <property type="match status" value="1"/>
</dbReference>
<dbReference type="AlphaFoldDB" id="A0AAD1IQT3"/>
<dbReference type="Pfam" id="PF01494">
    <property type="entry name" value="FAD_binding_3"/>
    <property type="match status" value="1"/>
</dbReference>
<protein>
    <submittedName>
        <fullName evidence="4">Monooxygenase</fullName>
    </submittedName>
</protein>
<dbReference type="InterPro" id="IPR050493">
    <property type="entry name" value="FAD-dep_Monooxygenase_BioMet"/>
</dbReference>
<organism evidence="4 5">
    <name type="scientific">Mycolicibacterium litorale</name>
    <dbReference type="NCBI Taxonomy" id="758802"/>
    <lineage>
        <taxon>Bacteria</taxon>
        <taxon>Bacillati</taxon>
        <taxon>Actinomycetota</taxon>
        <taxon>Actinomycetes</taxon>
        <taxon>Mycobacteriales</taxon>
        <taxon>Mycobacteriaceae</taxon>
        <taxon>Mycolicibacterium</taxon>
    </lineage>
</organism>
<dbReference type="GO" id="GO:0071949">
    <property type="term" value="F:FAD binding"/>
    <property type="evidence" value="ECO:0007669"/>
    <property type="project" value="InterPro"/>
</dbReference>
<dbReference type="PRINTS" id="PR00420">
    <property type="entry name" value="RNGMNOXGNASE"/>
</dbReference>
<dbReference type="PANTHER" id="PTHR13789:SF309">
    <property type="entry name" value="PUTATIVE (AFU_ORTHOLOGUE AFUA_6G14510)-RELATED"/>
    <property type="match status" value="1"/>
</dbReference>
<gene>
    <name evidence="4" type="ORF">MLIT_48030</name>
</gene>
<keyword evidence="2 4" id="KW-0503">Monooxygenase</keyword>
<dbReference type="Gene3D" id="3.50.50.60">
    <property type="entry name" value="FAD/NAD(P)-binding domain"/>
    <property type="match status" value="1"/>
</dbReference>
<dbReference type="RefSeq" id="WP_134056817.1">
    <property type="nucleotide sequence ID" value="NZ_AP022586.1"/>
</dbReference>
<evidence type="ECO:0000313" key="5">
    <source>
        <dbReference type="Proteomes" id="UP000466607"/>
    </source>
</evidence>
<keyword evidence="5" id="KW-1185">Reference proteome</keyword>
<evidence type="ECO:0000256" key="1">
    <source>
        <dbReference type="ARBA" id="ARBA00023002"/>
    </source>
</evidence>
<dbReference type="PANTHER" id="PTHR13789">
    <property type="entry name" value="MONOOXYGENASE"/>
    <property type="match status" value="1"/>
</dbReference>
<proteinExistence type="predicted"/>
<dbReference type="InterPro" id="IPR036188">
    <property type="entry name" value="FAD/NAD-bd_sf"/>
</dbReference>
<evidence type="ECO:0000259" key="3">
    <source>
        <dbReference type="Pfam" id="PF01494"/>
    </source>
</evidence>
<evidence type="ECO:0000313" key="4">
    <source>
        <dbReference type="EMBL" id="BBY19211.1"/>
    </source>
</evidence>
<dbReference type="SUPFAM" id="SSF51905">
    <property type="entry name" value="FAD/NAD(P)-binding domain"/>
    <property type="match status" value="1"/>
</dbReference>
<dbReference type="InterPro" id="IPR002938">
    <property type="entry name" value="FAD-bd"/>
</dbReference>
<reference evidence="4 5" key="1">
    <citation type="journal article" date="2019" name="Emerg. Microbes Infect.">
        <title>Comprehensive subspecies identification of 175 nontuberculous mycobacteria species based on 7547 genomic profiles.</title>
        <authorList>
            <person name="Matsumoto Y."/>
            <person name="Kinjo T."/>
            <person name="Motooka D."/>
            <person name="Nabeya D."/>
            <person name="Jung N."/>
            <person name="Uechi K."/>
            <person name="Horii T."/>
            <person name="Iida T."/>
            <person name="Fujita J."/>
            <person name="Nakamura S."/>
        </authorList>
    </citation>
    <scope>NUCLEOTIDE SEQUENCE [LARGE SCALE GENOMIC DNA]</scope>
    <source>
        <strain evidence="4 5">JCM 17423</strain>
    </source>
</reference>
<feature type="domain" description="FAD-binding" evidence="3">
    <location>
        <begin position="249"/>
        <end position="305"/>
    </location>
</feature>
<name>A0AAD1IQT3_9MYCO</name>
<dbReference type="EMBL" id="AP022586">
    <property type="protein sequence ID" value="BBY19211.1"/>
    <property type="molecule type" value="Genomic_DNA"/>
</dbReference>
<sequence>MRVGIVGGGFAGLAAAIAFRRNGHDVTVFERTAGPSAAGGAISLAPNALTCLTVLGVRKHIATRWSDAPATVRAADGRILVRRTLAQFTGGDEYATVPRSQLIAWLTAELPPQCVRYSQAVTRVSADGAVHVEPGCHRFDLVVGADGARGVTRRSLWPDAPPLRFTGISGWSWIVERELDAGFGPIWGATADFGILPLADGRTYVYGAARGRDADLHSFRDWPSPLPELIDAAAPDKLSTPEIHEARPPRRLVRGKVALIGDAAHTMRPTFGQGAALAMEEAITLAYRGTSALQQRRPRMLALYGASKAGSYFATPGVRSLESLRNEALRLAPDPLFGFLAGSVSRWRPRFGWAQG</sequence>